<keyword evidence="2" id="KW-0249">Electron transport</keyword>
<evidence type="ECO:0000256" key="2">
    <source>
        <dbReference type="ARBA" id="ARBA00022982"/>
    </source>
</evidence>
<name>A0A1D3L3W0_9EURY</name>
<keyword evidence="4" id="KW-0560">Oxidoreductase</keyword>
<dbReference type="PANTHER" id="PTHR32234:SF0">
    <property type="entry name" value="THIOL:DISULFIDE INTERCHANGE PROTEIN DSBD"/>
    <property type="match status" value="1"/>
</dbReference>
<reference evidence="4 5" key="1">
    <citation type="submission" date="2016-08" db="EMBL/GenBank/DDBJ databases">
        <authorList>
            <person name="Seilhamer J.J."/>
        </authorList>
    </citation>
    <scope>NUCLEOTIDE SEQUENCE [LARGE SCALE GENOMIC DNA]</scope>
    <source>
        <strain evidence="4">Buetzberg</strain>
    </source>
</reference>
<dbReference type="GeneID" id="30412619"/>
<keyword evidence="5" id="KW-1185">Reference proteome</keyword>
<keyword evidence="2" id="KW-0813">Transport</keyword>
<dbReference type="OrthoDB" id="35385at2157"/>
<dbReference type="InterPro" id="IPR013766">
    <property type="entry name" value="Thioredoxin_domain"/>
</dbReference>
<evidence type="ECO:0000313" key="5">
    <source>
        <dbReference type="Proteomes" id="UP000094707"/>
    </source>
</evidence>
<dbReference type="AlphaFoldDB" id="A0A1D3L3W0"/>
<protein>
    <submittedName>
        <fullName evidence="4">Thiol:disulfide interchange protein DsbD</fullName>
        <ecNumber evidence="4">1.8.1.8</ecNumber>
    </submittedName>
</protein>
<proteinExistence type="inferred from homology"/>
<dbReference type="Gene3D" id="3.40.30.10">
    <property type="entry name" value="Glutaredoxin"/>
    <property type="match status" value="1"/>
</dbReference>
<dbReference type="GO" id="GO:0047134">
    <property type="term" value="F:protein-disulfide reductase [NAD(P)H] activity"/>
    <property type="evidence" value="ECO:0007669"/>
    <property type="project" value="UniProtKB-EC"/>
</dbReference>
<accession>A0A1D3L3W0</accession>
<dbReference type="KEGG" id="mcub:MCBB_1781"/>
<dbReference type="GO" id="GO:0045454">
    <property type="term" value="P:cell redox homeostasis"/>
    <property type="evidence" value="ECO:0007669"/>
    <property type="project" value="TreeGrafter"/>
</dbReference>
<dbReference type="RefSeq" id="WP_071907405.1">
    <property type="nucleotide sequence ID" value="NZ_LT607756.1"/>
</dbReference>
<dbReference type="STRING" id="118062.MCBB_1781"/>
<dbReference type="Proteomes" id="UP000094707">
    <property type="component" value="Chromosome I"/>
</dbReference>
<organism evidence="4 5">
    <name type="scientific">Methanobacterium congolense</name>
    <dbReference type="NCBI Taxonomy" id="118062"/>
    <lineage>
        <taxon>Archaea</taxon>
        <taxon>Methanobacteriati</taxon>
        <taxon>Methanobacteriota</taxon>
        <taxon>Methanomada group</taxon>
        <taxon>Methanobacteria</taxon>
        <taxon>Methanobacteriales</taxon>
        <taxon>Methanobacteriaceae</taxon>
        <taxon>Methanobacterium</taxon>
    </lineage>
</organism>
<dbReference type="Pfam" id="PF13098">
    <property type="entry name" value="Thioredoxin_2"/>
    <property type="match status" value="1"/>
</dbReference>
<comment type="similarity">
    <text evidence="1">Belongs to the glutaredoxin family.</text>
</comment>
<dbReference type="PANTHER" id="PTHR32234">
    <property type="entry name" value="THIOL:DISULFIDE INTERCHANGE PROTEIN DSBD"/>
    <property type="match status" value="1"/>
</dbReference>
<dbReference type="EMBL" id="LT607756">
    <property type="protein sequence ID" value="SCG86332.1"/>
    <property type="molecule type" value="Genomic_DNA"/>
</dbReference>
<dbReference type="EC" id="1.8.1.8" evidence="4"/>
<dbReference type="PROSITE" id="PS51352">
    <property type="entry name" value="THIOREDOXIN_2"/>
    <property type="match status" value="1"/>
</dbReference>
<sequence>MKKLFIAAIGLVVLTAALYGFSSFKGETTNTSSESLKWGTDLNSALQESRNTDKNVFIDFYADWCPYCKELDEKTFKDTRVQDKLSQNYVAVKINTDDNPELASKYKVYSLPTLVILNSDGQEVKRYNGYISADDLLSML</sequence>
<dbReference type="InterPro" id="IPR017937">
    <property type="entry name" value="Thioredoxin_CS"/>
</dbReference>
<dbReference type="PROSITE" id="PS00194">
    <property type="entry name" value="THIOREDOXIN_1"/>
    <property type="match status" value="1"/>
</dbReference>
<gene>
    <name evidence="4" type="primary">dsbD</name>
    <name evidence="4" type="ORF">MCBB_1781</name>
</gene>
<evidence type="ECO:0000259" key="3">
    <source>
        <dbReference type="PROSITE" id="PS51352"/>
    </source>
</evidence>
<evidence type="ECO:0000256" key="1">
    <source>
        <dbReference type="ARBA" id="ARBA00007787"/>
    </source>
</evidence>
<dbReference type="InterPro" id="IPR036249">
    <property type="entry name" value="Thioredoxin-like_sf"/>
</dbReference>
<evidence type="ECO:0000313" key="4">
    <source>
        <dbReference type="EMBL" id="SCG86332.1"/>
    </source>
</evidence>
<dbReference type="SUPFAM" id="SSF52833">
    <property type="entry name" value="Thioredoxin-like"/>
    <property type="match status" value="1"/>
</dbReference>
<dbReference type="InterPro" id="IPR012336">
    <property type="entry name" value="Thioredoxin-like_fold"/>
</dbReference>
<feature type="domain" description="Thioredoxin" evidence="3">
    <location>
        <begin position="15"/>
        <end position="140"/>
    </location>
</feature>